<feature type="compositionally biased region" description="Acidic residues" evidence="1">
    <location>
        <begin position="95"/>
        <end position="107"/>
    </location>
</feature>
<accession>A0A4U5NDS8</accession>
<protein>
    <submittedName>
        <fullName evidence="2">Uncharacterized protein</fullName>
    </submittedName>
</protein>
<reference evidence="2 3" key="1">
    <citation type="journal article" date="2015" name="Genome Biol.">
        <title>Comparative genomics of Steinernema reveals deeply conserved gene regulatory networks.</title>
        <authorList>
            <person name="Dillman A.R."/>
            <person name="Macchietto M."/>
            <person name="Porter C.F."/>
            <person name="Rogers A."/>
            <person name="Williams B."/>
            <person name="Antoshechkin I."/>
            <person name="Lee M.M."/>
            <person name="Goodwin Z."/>
            <person name="Lu X."/>
            <person name="Lewis E.E."/>
            <person name="Goodrich-Blair H."/>
            <person name="Stock S.P."/>
            <person name="Adams B.J."/>
            <person name="Sternberg P.W."/>
            <person name="Mortazavi A."/>
        </authorList>
    </citation>
    <scope>NUCLEOTIDE SEQUENCE [LARGE SCALE GENOMIC DNA]</scope>
    <source>
        <strain evidence="2 3">ALL</strain>
    </source>
</reference>
<feature type="compositionally biased region" description="Low complexity" evidence="1">
    <location>
        <begin position="32"/>
        <end position="43"/>
    </location>
</feature>
<evidence type="ECO:0000313" key="2">
    <source>
        <dbReference type="EMBL" id="TKR80782.1"/>
    </source>
</evidence>
<feature type="compositionally biased region" description="Basic and acidic residues" evidence="1">
    <location>
        <begin position="12"/>
        <end position="22"/>
    </location>
</feature>
<reference evidence="2 3" key="2">
    <citation type="journal article" date="2019" name="G3 (Bethesda)">
        <title>Hybrid Assembly of the Genome of the Entomopathogenic Nematode Steinernema carpocapsae Identifies the X-Chromosome.</title>
        <authorList>
            <person name="Serra L."/>
            <person name="Macchietto M."/>
            <person name="Macias-Munoz A."/>
            <person name="McGill C.J."/>
            <person name="Rodriguez I.M."/>
            <person name="Rodriguez B."/>
            <person name="Murad R."/>
            <person name="Mortazavi A."/>
        </authorList>
    </citation>
    <scope>NUCLEOTIDE SEQUENCE [LARGE SCALE GENOMIC DNA]</scope>
    <source>
        <strain evidence="2 3">ALL</strain>
    </source>
</reference>
<sequence length="322" mass="36856">MESVDDVLQFLVDRRGRDSHQETDEECQLRLPAKAPAKGAPDKQQNVNIEDVLHPSFPLPGSAVNGEYGSSRRYDQPIFKDDDGCNTDTENSGEFSDDSDKESSEDLDVAGHVVDPAVLDNIIVDVLEWIHESDNEVLKQFQKEFVEVLRDPSSFLRPYPSWGLRSTMYYRKWLITKRDLWLFLNAHSVQTDNLQSVQETLFLLLRLTSPYAILTVQSCKQNSLKQTANLSKGWEEEIEDLIYVARPDYTRFCPYRWLRHYLNLCSSSVATGMHITSQLLFSGISKQYISWTIWHSFSALVEQNSAFADSGMATPSTNAWRQ</sequence>
<dbReference type="EMBL" id="AZBU02000004">
    <property type="protein sequence ID" value="TKR80782.1"/>
    <property type="molecule type" value="Genomic_DNA"/>
</dbReference>
<organism evidence="2 3">
    <name type="scientific">Steinernema carpocapsae</name>
    <name type="common">Entomopathogenic nematode</name>
    <dbReference type="NCBI Taxonomy" id="34508"/>
    <lineage>
        <taxon>Eukaryota</taxon>
        <taxon>Metazoa</taxon>
        <taxon>Ecdysozoa</taxon>
        <taxon>Nematoda</taxon>
        <taxon>Chromadorea</taxon>
        <taxon>Rhabditida</taxon>
        <taxon>Tylenchina</taxon>
        <taxon>Panagrolaimomorpha</taxon>
        <taxon>Strongyloidoidea</taxon>
        <taxon>Steinernematidae</taxon>
        <taxon>Steinernema</taxon>
    </lineage>
</organism>
<feature type="compositionally biased region" description="Basic and acidic residues" evidence="1">
    <location>
        <begin position="70"/>
        <end position="83"/>
    </location>
</feature>
<proteinExistence type="predicted"/>
<keyword evidence="3" id="KW-1185">Reference proteome</keyword>
<evidence type="ECO:0000256" key="1">
    <source>
        <dbReference type="SAM" id="MobiDB-lite"/>
    </source>
</evidence>
<dbReference type="Proteomes" id="UP000298663">
    <property type="component" value="Unassembled WGS sequence"/>
</dbReference>
<name>A0A4U5NDS8_STECR</name>
<feature type="region of interest" description="Disordered" evidence="1">
    <location>
        <begin position="1"/>
        <end position="107"/>
    </location>
</feature>
<dbReference type="AlphaFoldDB" id="A0A4U5NDS8"/>
<evidence type="ECO:0000313" key="3">
    <source>
        <dbReference type="Proteomes" id="UP000298663"/>
    </source>
</evidence>
<gene>
    <name evidence="2" type="ORF">L596_014791</name>
</gene>
<comment type="caution">
    <text evidence="2">The sequence shown here is derived from an EMBL/GenBank/DDBJ whole genome shotgun (WGS) entry which is preliminary data.</text>
</comment>